<feature type="domain" description="HEPN" evidence="1">
    <location>
        <begin position="132"/>
        <end position="252"/>
    </location>
</feature>
<protein>
    <recommendedName>
        <fullName evidence="1">HEPN domain-containing protein</fullName>
    </recommendedName>
</protein>
<sequence length="560" mass="65867">MEEMKKKETLEDVISKITSKYNIEQIYLNTYDRKREAHELIVLVSNKYIKNLGDVVPRMVNTIRNYPHYQVRVYVAFQAKDKIREGNLFLFVSCQPEKLVYRKENSEFELLSEEFDFNKCKALTIDLKNLQREKVEEFKGGYYHFKEKEQNSLASFMLHQAIELTYRHLEIMLAGKERITHSVRTHHMYMKKISSMYHGVFEEEEHEDYILLQVLEDIYGASRYEDYFDIDPEVLEKLEVKMERLHVLADQIFQQVLITIEQQYAKHLQSMERTDHVPLKIAIKKLEDYPKLKDVTQQLNENLPEPVSIYLFGHRTLSFSIKGINEHESTEVWDNYFDLLVVSKTDIRVHVGNLQALIHERLGTSVFLLSYTKTEIQKELDRNSPFFHQVLSGGETLLHAGIDVGNWCFHKGNGLRAKERLESDRIRLNQRIDNASGLLRAGAYTDDSVDPVIKVLLYNQALEQACLGLLEFFYGYTPYQYSLNHLYGLCSTFWSFPNELFSRATAEERKQFTEFSNVLRSFRYKGVSDFDSNEVDRYEVLCHQFIERSAALARESFVSD</sequence>
<dbReference type="SUPFAM" id="SSF81593">
    <property type="entry name" value="Nucleotidyltransferase substrate binding subunit/domain"/>
    <property type="match status" value="1"/>
</dbReference>
<reference evidence="2" key="2">
    <citation type="submission" date="2021-04" db="EMBL/GenBank/DDBJ databases">
        <authorList>
            <person name="Gilroy R."/>
        </authorList>
    </citation>
    <scope>NUCLEOTIDE SEQUENCE</scope>
    <source>
        <strain evidence="2">1719</strain>
    </source>
</reference>
<evidence type="ECO:0000313" key="2">
    <source>
        <dbReference type="EMBL" id="HIX53494.1"/>
    </source>
</evidence>
<dbReference type="InterPro" id="IPR007842">
    <property type="entry name" value="HEPN_dom"/>
</dbReference>
<evidence type="ECO:0000259" key="1">
    <source>
        <dbReference type="PROSITE" id="PS50910"/>
    </source>
</evidence>
<reference evidence="2" key="1">
    <citation type="journal article" date="2021" name="PeerJ">
        <title>Extensive microbial diversity within the chicken gut microbiome revealed by metagenomics and culture.</title>
        <authorList>
            <person name="Gilroy R."/>
            <person name="Ravi A."/>
            <person name="Getino M."/>
            <person name="Pursley I."/>
            <person name="Horton D.L."/>
            <person name="Alikhan N.F."/>
            <person name="Baker D."/>
            <person name="Gharbi K."/>
            <person name="Hall N."/>
            <person name="Watson M."/>
            <person name="Adriaenssens E.M."/>
            <person name="Foster-Nyarko E."/>
            <person name="Jarju S."/>
            <person name="Secka A."/>
            <person name="Antonio M."/>
            <person name="Oren A."/>
            <person name="Chaudhuri R.R."/>
            <person name="La Ragione R."/>
            <person name="Hildebrand F."/>
            <person name="Pallen M.J."/>
        </authorList>
    </citation>
    <scope>NUCLEOTIDE SEQUENCE</scope>
    <source>
        <strain evidence="2">1719</strain>
    </source>
</reference>
<dbReference type="Gene3D" id="1.20.120.330">
    <property type="entry name" value="Nucleotidyltransferases domain 2"/>
    <property type="match status" value="2"/>
</dbReference>
<evidence type="ECO:0000313" key="3">
    <source>
        <dbReference type="Proteomes" id="UP000824156"/>
    </source>
</evidence>
<dbReference type="Proteomes" id="UP000824156">
    <property type="component" value="Unassembled WGS sequence"/>
</dbReference>
<comment type="caution">
    <text evidence="2">The sequence shown here is derived from an EMBL/GenBank/DDBJ whole genome shotgun (WGS) entry which is preliminary data.</text>
</comment>
<dbReference type="EMBL" id="DXEZ01000014">
    <property type="protein sequence ID" value="HIX53494.1"/>
    <property type="molecule type" value="Genomic_DNA"/>
</dbReference>
<proteinExistence type="predicted"/>
<dbReference type="AlphaFoldDB" id="A0A9D1W6Y0"/>
<accession>A0A9D1W6Y0</accession>
<dbReference type="PROSITE" id="PS50910">
    <property type="entry name" value="HEPN"/>
    <property type="match status" value="1"/>
</dbReference>
<organism evidence="2 3">
    <name type="scientific">Candidatus Sphingobacterium stercoripullorum</name>
    <dbReference type="NCBI Taxonomy" id="2838759"/>
    <lineage>
        <taxon>Bacteria</taxon>
        <taxon>Pseudomonadati</taxon>
        <taxon>Bacteroidota</taxon>
        <taxon>Sphingobacteriia</taxon>
        <taxon>Sphingobacteriales</taxon>
        <taxon>Sphingobacteriaceae</taxon>
        <taxon>Sphingobacterium</taxon>
    </lineage>
</organism>
<name>A0A9D1W6Y0_9SPHI</name>
<gene>
    <name evidence="2" type="ORF">H9853_00580</name>
</gene>